<feature type="region of interest" description="Disordered" evidence="1">
    <location>
        <begin position="160"/>
        <end position="203"/>
    </location>
</feature>
<dbReference type="PANTHER" id="PTHR32246">
    <property type="entry name" value="INGRESSION PROTEIN FIC1"/>
    <property type="match status" value="1"/>
</dbReference>
<dbReference type="RefSeq" id="XP_018489650.2">
    <property type="nucleotide sequence ID" value="XM_018634148.2"/>
</dbReference>
<feature type="compositionally biased region" description="Low complexity" evidence="1">
    <location>
        <begin position="181"/>
        <end position="191"/>
    </location>
</feature>
<dbReference type="SUPFAM" id="SSF49562">
    <property type="entry name" value="C2 domain (Calcium/lipid-binding domain, CaLB)"/>
    <property type="match status" value="1"/>
</dbReference>
<feature type="region of interest" description="Disordered" evidence="1">
    <location>
        <begin position="229"/>
        <end position="252"/>
    </location>
</feature>
<dbReference type="AlphaFoldDB" id="A0A6J0NZ65"/>
<dbReference type="OrthoDB" id="1909968at2759"/>
<dbReference type="InterPro" id="IPR044750">
    <property type="entry name" value="C2_SRC2/BAP"/>
</dbReference>
<dbReference type="PROSITE" id="PS50004">
    <property type="entry name" value="C2"/>
    <property type="match status" value="1"/>
</dbReference>
<keyword evidence="3" id="KW-1185">Reference proteome</keyword>
<dbReference type="KEGG" id="rsz:108860248"/>
<dbReference type="InterPro" id="IPR000008">
    <property type="entry name" value="C2_dom"/>
</dbReference>
<dbReference type="CDD" id="cd04051">
    <property type="entry name" value="C2_SRC2_like"/>
    <property type="match status" value="1"/>
</dbReference>
<dbReference type="Gene3D" id="2.60.40.150">
    <property type="entry name" value="C2 domain"/>
    <property type="match status" value="1"/>
</dbReference>
<sequence>MSFLAPCQILELNIISAQELAPVARCMKTYATAWIDPECKLTTRVDNTGGTSPTWNDKFVFRLDEEALYDGTSIVVIEIYALHWFKDIHVGTVQALISDLVDPSSAMRFVTLEVLRASGRPHGLLNIAVGLVDNSGQSMPLLFEEDLMFHKKKIISSKPVGLRRSKSDTSSMVESPRKKVTTQQTRVSSTTNSGFEKDDFSSDSQMVVYKPPQRKTPNNNMLRQTKHNVYGTPMRPKNTNAYTPKRKNIEHGTPMRSRPVVITESDLGPSASVVAAQIAKEKALAGRDAESTVISVGERSVEGLRSKLERWQANLPVVLDVGSSYQPSSDYKTSSNFNPKSSYKPNEAVLRNQQMIVAPPQKQKQKQGGTKKKGGDSGLFSCFGNICGIECSIVCGGSSAQKPSKKNKK</sequence>
<dbReference type="PANTHER" id="PTHR32246:SF161">
    <property type="entry name" value="C2 DOMAIN-CONTAINING PROTEIN"/>
    <property type="match status" value="1"/>
</dbReference>
<organism evidence="3 4">
    <name type="scientific">Raphanus sativus</name>
    <name type="common">Radish</name>
    <name type="synonym">Raphanus raphanistrum var. sativus</name>
    <dbReference type="NCBI Taxonomy" id="3726"/>
    <lineage>
        <taxon>Eukaryota</taxon>
        <taxon>Viridiplantae</taxon>
        <taxon>Streptophyta</taxon>
        <taxon>Embryophyta</taxon>
        <taxon>Tracheophyta</taxon>
        <taxon>Spermatophyta</taxon>
        <taxon>Magnoliopsida</taxon>
        <taxon>eudicotyledons</taxon>
        <taxon>Gunneridae</taxon>
        <taxon>Pentapetalae</taxon>
        <taxon>rosids</taxon>
        <taxon>malvids</taxon>
        <taxon>Brassicales</taxon>
        <taxon>Brassicaceae</taxon>
        <taxon>Brassiceae</taxon>
        <taxon>Raphanus</taxon>
    </lineage>
</organism>
<dbReference type="Pfam" id="PF00168">
    <property type="entry name" value="C2"/>
    <property type="match status" value="1"/>
</dbReference>
<gene>
    <name evidence="4" type="primary">LOC108860248</name>
</gene>
<evidence type="ECO:0000259" key="2">
    <source>
        <dbReference type="PROSITE" id="PS50004"/>
    </source>
</evidence>
<accession>A0A6J0NZ65</accession>
<reference evidence="4" key="2">
    <citation type="submission" date="2025-08" db="UniProtKB">
        <authorList>
            <consortium name="RefSeq"/>
        </authorList>
    </citation>
    <scope>IDENTIFICATION</scope>
    <source>
        <tissue evidence="4">Leaf</tissue>
    </source>
</reference>
<dbReference type="SMART" id="SM00239">
    <property type="entry name" value="C2"/>
    <property type="match status" value="1"/>
</dbReference>
<name>A0A6J0NZ65_RAPSA</name>
<dbReference type="GeneID" id="108860248"/>
<feature type="region of interest" description="Disordered" evidence="1">
    <location>
        <begin position="325"/>
        <end position="344"/>
    </location>
</feature>
<proteinExistence type="predicted"/>
<dbReference type="Proteomes" id="UP000504610">
    <property type="component" value="Chromosome 5"/>
</dbReference>
<reference evidence="3" key="1">
    <citation type="journal article" date="2019" name="Database">
        <title>The radish genome database (RadishGD): an integrated information resource for radish genomics.</title>
        <authorList>
            <person name="Yu H.J."/>
            <person name="Baek S."/>
            <person name="Lee Y.J."/>
            <person name="Cho A."/>
            <person name="Mun J.H."/>
        </authorList>
    </citation>
    <scope>NUCLEOTIDE SEQUENCE [LARGE SCALE GENOMIC DNA]</scope>
    <source>
        <strain evidence="3">cv. WK10039</strain>
    </source>
</reference>
<dbReference type="GO" id="GO:0006952">
    <property type="term" value="P:defense response"/>
    <property type="evidence" value="ECO:0007669"/>
    <property type="project" value="InterPro"/>
</dbReference>
<feature type="domain" description="C2" evidence="2">
    <location>
        <begin position="1"/>
        <end position="114"/>
    </location>
</feature>
<evidence type="ECO:0000256" key="1">
    <source>
        <dbReference type="SAM" id="MobiDB-lite"/>
    </source>
</evidence>
<protein>
    <submittedName>
        <fullName evidence="4">Uncharacterized protein LOC108860248</fullName>
    </submittedName>
</protein>
<dbReference type="InterPro" id="IPR035892">
    <property type="entry name" value="C2_domain_sf"/>
</dbReference>
<evidence type="ECO:0000313" key="4">
    <source>
        <dbReference type="RefSeq" id="XP_018489650.2"/>
    </source>
</evidence>
<evidence type="ECO:0000313" key="3">
    <source>
        <dbReference type="Proteomes" id="UP000504610"/>
    </source>
</evidence>